<evidence type="ECO:0000313" key="1">
    <source>
        <dbReference type="EMBL" id="MCV2865341.1"/>
    </source>
</evidence>
<protein>
    <submittedName>
        <fullName evidence="1">Uncharacterized protein</fullName>
    </submittedName>
</protein>
<gene>
    <name evidence="1" type="ORF">OE647_11455</name>
</gene>
<proteinExistence type="predicted"/>
<accession>A0ABT2Z2J9</accession>
<sequence>MVKGYDPSLLEPDVWTGTANAYALEPLGEACGNPSGLAAAMYRAA</sequence>
<comment type="caution">
    <text evidence="1">The sequence shown here is derived from an EMBL/GenBank/DDBJ whole genome shotgun (WGS) entry which is preliminary data.</text>
</comment>
<reference evidence="1 2" key="1">
    <citation type="submission" date="2022-10" db="EMBL/GenBank/DDBJ databases">
        <title>Defluviimonas sp. nov., isolated from ocean surface water.</title>
        <authorList>
            <person name="He W."/>
            <person name="Wang L."/>
            <person name="Zhang D.-F."/>
        </authorList>
    </citation>
    <scope>NUCLEOTIDE SEQUENCE [LARGE SCALE GENOMIC DNA]</scope>
    <source>
        <strain evidence="1 2">WL0075</strain>
    </source>
</reference>
<evidence type="ECO:0000313" key="2">
    <source>
        <dbReference type="Proteomes" id="UP001652503"/>
    </source>
</evidence>
<dbReference type="EMBL" id="JAOWLA010000010">
    <property type="protein sequence ID" value="MCV2865341.1"/>
    <property type="molecule type" value="Genomic_DNA"/>
</dbReference>
<organism evidence="1 2">
    <name type="scientific">Albidovulum sediminicola</name>
    <dbReference type="NCBI Taxonomy" id="2984331"/>
    <lineage>
        <taxon>Bacteria</taxon>
        <taxon>Pseudomonadati</taxon>
        <taxon>Pseudomonadota</taxon>
        <taxon>Alphaproteobacteria</taxon>
        <taxon>Rhodobacterales</taxon>
        <taxon>Paracoccaceae</taxon>
        <taxon>Albidovulum</taxon>
    </lineage>
</organism>
<dbReference type="Proteomes" id="UP001652503">
    <property type="component" value="Unassembled WGS sequence"/>
</dbReference>
<name>A0ABT2Z2J9_9RHOB</name>
<keyword evidence="2" id="KW-1185">Reference proteome</keyword>